<reference evidence="1 2" key="1">
    <citation type="journal article" date="2012" name="J. Proteome Res.">
        <title>Application of Spiroplasma melliferum proteogenomic profiling for the discovery of virulence factors and pathogenicity mechanisms in host-associated spiroplasmas.</title>
        <authorList>
            <person name="Alexeev D."/>
            <person name="Kostrjukova E."/>
            <person name="Aliper A."/>
            <person name="Popenko A."/>
            <person name="Bazaleev N."/>
            <person name="Tyakht A."/>
            <person name="Selezneva O."/>
            <person name="Akopian T."/>
            <person name="Prichodko E."/>
            <person name="Kondratov I."/>
            <person name="Chukin M."/>
            <person name="Demina I."/>
            <person name="Galyamina M."/>
            <person name="Kamashev D."/>
            <person name="Vanyushkina A."/>
            <person name="Ladygina V."/>
            <person name="Levitskii S."/>
            <person name="Lazarev V."/>
            <person name="Govorun V."/>
        </authorList>
    </citation>
    <scope>NUCLEOTIDE SEQUENCE [LARGE SCALE GENOMIC DNA]</scope>
    <source>
        <strain evidence="1 2">KC3</strain>
    </source>
</reference>
<evidence type="ECO:0000313" key="1">
    <source>
        <dbReference type="EMBL" id="KAI92274.1"/>
    </source>
</evidence>
<organism evidence="1 2">
    <name type="scientific">Spiroplasma melliferum KC3</name>
    <dbReference type="NCBI Taxonomy" id="570509"/>
    <lineage>
        <taxon>Bacteria</taxon>
        <taxon>Bacillati</taxon>
        <taxon>Mycoplasmatota</taxon>
        <taxon>Mollicutes</taxon>
        <taxon>Entomoplasmatales</taxon>
        <taxon>Spiroplasmataceae</taxon>
        <taxon>Spiroplasma</taxon>
    </lineage>
</organism>
<dbReference type="EMBL" id="AGBZ02000004">
    <property type="protein sequence ID" value="KAI92274.1"/>
    <property type="molecule type" value="Genomic_DNA"/>
</dbReference>
<comment type="caution">
    <text evidence="1">The sequence shown here is derived from an EMBL/GenBank/DDBJ whole genome shotgun (WGS) entry which is preliminary data.</text>
</comment>
<accession>A0AAI9X0R9</accession>
<evidence type="ECO:0000313" key="2">
    <source>
        <dbReference type="Proteomes" id="UP000004057"/>
    </source>
</evidence>
<proteinExistence type="predicted"/>
<dbReference type="AlphaFoldDB" id="A0AAI9X0R9"/>
<name>A0AAI9X0R9_SPIME</name>
<dbReference type="Proteomes" id="UP000004057">
    <property type="component" value="Unassembled WGS sequence"/>
</dbReference>
<dbReference type="RefSeq" id="WP_004028652.1">
    <property type="nucleotide sequence ID" value="NZ_AGBZ02000004.1"/>
</dbReference>
<sequence length="691" mass="79794">MAINFFKGILASVTLSTGPVGTIMSTTAFNEVISSPEAGLFRMIKNSSTAVETKTAWNYDGQEFYSQQELDNYIIKNNQIETIQTSSDPGKIINDYQYRTLSPDKIYDINFDNYQLIYRDAYGNVSLTRTAALETYTKNIKNKYSYDAINWYDSPEEAKIGLIYQGGLRKSLYYYINGRYYNAFNLRDQSALKNILTEGYNLAPSEFTGYVPIYGTRDSLRNVVANNFRPIWTNASNMNQRLNYANFLTTKTEQTIFLSPGNDNLIKVSENGSQRIFKAGETIAIIESEWVLNEKDFSDVSKWEQHQQDDDWIKSVGKYYYTKTFTSGSRTYEITYLPVKSGSGWSYSDFYWDRLATSNKYESVIMLYDNDKESKTKNELYRWEKLPLGIKTKNEIPTQYVRQAYDLWFNNFYEEKFLKLDQIDENGSFYNEYGVKADILYDINGQQGNKYSLTESIKYYHTKLKPQILAGPTTPNEKGETTYWLRDDFYATKTQLDNYLFLTGIVDTRLMYTYLDVQDLSSQDGLALATTEADAREKQFQYNQGILLKKYFAYDVLGNKVVSAESEADAIAKLHKTVTLTGKYINKKEINAWDNGVMGYDNIIQNGIYHIYRIYSQIRADQGLIPYIYFDSYQSALTSIKAGINHAIKITTTTVNVYLYVYIDNRGNKHSFTYTNNAEINAIVAEIMRLV</sequence>
<protein>
    <submittedName>
        <fullName evidence="1">Uncharacterized protein</fullName>
    </submittedName>
</protein>
<gene>
    <name evidence="1" type="ORF">SPM_006005</name>
</gene>